<dbReference type="Pfam" id="PF00271">
    <property type="entry name" value="Helicase_C"/>
    <property type="match status" value="1"/>
</dbReference>
<dbReference type="SUPFAM" id="SSF50249">
    <property type="entry name" value="Nucleic acid-binding proteins"/>
    <property type="match status" value="1"/>
</dbReference>
<comment type="catalytic activity">
    <reaction evidence="9">
        <text>ATP + H2O = ADP + phosphate + H(+)</text>
        <dbReference type="Rhea" id="RHEA:13065"/>
        <dbReference type="ChEBI" id="CHEBI:15377"/>
        <dbReference type="ChEBI" id="CHEBI:15378"/>
        <dbReference type="ChEBI" id="CHEBI:30616"/>
        <dbReference type="ChEBI" id="CHEBI:43474"/>
        <dbReference type="ChEBI" id="CHEBI:456216"/>
        <dbReference type="EC" id="3.6.4.13"/>
    </reaction>
</comment>
<evidence type="ECO:0000256" key="2">
    <source>
        <dbReference type="ARBA" id="ARBA00022664"/>
    </source>
</evidence>
<evidence type="ECO:0000256" key="1">
    <source>
        <dbReference type="ARBA" id="ARBA00012552"/>
    </source>
</evidence>
<dbReference type="Gene3D" id="2.40.50.140">
    <property type="entry name" value="Nucleic acid-binding proteins"/>
    <property type="match status" value="1"/>
</dbReference>
<dbReference type="GO" id="GO:0003724">
    <property type="term" value="F:RNA helicase activity"/>
    <property type="evidence" value="ECO:0007669"/>
    <property type="project" value="UniProtKB-EC"/>
</dbReference>
<dbReference type="InterPro" id="IPR049945">
    <property type="entry name" value="AAA_22"/>
</dbReference>
<dbReference type="SMART" id="SM00487">
    <property type="entry name" value="DEXDc"/>
    <property type="match status" value="1"/>
</dbReference>
<name>A0ABD3PBL6_9STRA</name>
<feature type="region of interest" description="Disordered" evidence="10">
    <location>
        <begin position="572"/>
        <end position="598"/>
    </location>
</feature>
<keyword evidence="5" id="KW-0347">Helicase</keyword>
<comment type="caution">
    <text evidence="14">The sequence shown here is derived from an EMBL/GenBank/DDBJ whole genome shotgun (WGS) entry which is preliminary data.</text>
</comment>
<dbReference type="SMART" id="SM00847">
    <property type="entry name" value="HA2"/>
    <property type="match status" value="1"/>
</dbReference>
<dbReference type="Pfam" id="PF07717">
    <property type="entry name" value="OB_NTP_bind"/>
    <property type="match status" value="1"/>
</dbReference>
<dbReference type="SMART" id="SM00490">
    <property type="entry name" value="HELICc"/>
    <property type="match status" value="1"/>
</dbReference>
<dbReference type="GO" id="GO:0016787">
    <property type="term" value="F:hydrolase activity"/>
    <property type="evidence" value="ECO:0007669"/>
    <property type="project" value="UniProtKB-KW"/>
</dbReference>
<dbReference type="InterPro" id="IPR007502">
    <property type="entry name" value="Helicase-assoc_dom"/>
</dbReference>
<dbReference type="InterPro" id="IPR011709">
    <property type="entry name" value="DEAD-box_helicase_OB_fold"/>
</dbReference>
<evidence type="ECO:0000313" key="15">
    <source>
        <dbReference type="Proteomes" id="UP001530315"/>
    </source>
</evidence>
<dbReference type="PROSITE" id="PS50126">
    <property type="entry name" value="S1"/>
    <property type="match status" value="1"/>
</dbReference>
<feature type="compositionally biased region" description="Basic residues" evidence="10">
    <location>
        <begin position="10"/>
        <end position="19"/>
    </location>
</feature>
<feature type="region of interest" description="Disordered" evidence="10">
    <location>
        <begin position="200"/>
        <end position="315"/>
    </location>
</feature>
<dbReference type="Pfam" id="PF21010">
    <property type="entry name" value="HA2_C"/>
    <property type="match status" value="1"/>
</dbReference>
<accession>A0ABD3PBL6</accession>
<feature type="compositionally biased region" description="Basic and acidic residues" evidence="10">
    <location>
        <begin position="300"/>
        <end position="309"/>
    </location>
</feature>
<dbReference type="InterPro" id="IPR003029">
    <property type="entry name" value="S1_domain"/>
</dbReference>
<dbReference type="Proteomes" id="UP001530315">
    <property type="component" value="Unassembled WGS sequence"/>
</dbReference>
<dbReference type="Gene3D" id="3.40.50.300">
    <property type="entry name" value="P-loop containing nucleotide triphosphate hydrolases"/>
    <property type="match status" value="2"/>
</dbReference>
<dbReference type="EC" id="3.6.4.13" evidence="1"/>
<dbReference type="CDD" id="cd18791">
    <property type="entry name" value="SF2_C_RHA"/>
    <property type="match status" value="1"/>
</dbReference>
<sequence>MPEQQGVAAKKSKKNKKSKAGGGEDDNDNDNDVDDAPLTAVERLQSLNLVSRIASESGNHLGVSDRTLAEFVIDMAERRVRSYARREFGREGGSLYDASLTSSSFATDDDGGSGSGRQLRVGLISSAIERDVDVVSSFRNDLINNGAGEGASSSFAARVLRIVCDMSPRVARRLTKMEEKKRNRRLAAARGGVVVGGVVGIDDDDGGGGGGGRALTGGRRGDGIGASQFPGLAKRNLTGPVPLEEGFYEHDDRTGGGGGGGHPSSSSSSSSKEDARTAAESKEIQREGFDVHARSRNKRRWDDDGDRGGGGDPAAAAVVVDTGRRAKSNLPAWMTRGPDGVDATSVAAGGGGGGKDDDDDVVVAVGETSVRSRSNLPAWMTRQPQKEEAEQRSAAGGGGTGLKLYGIYSGTVQRVLDFGVVVEMDVPPPGGGGGKVAGMVHLSHVSRSRIEKPKDAGVRPGQRVHVKLISVGTRGVSGGAGEGGLMLSMKDVDQDTGRDLMPHRVAAGAGATVVPATTTGGAARTSTGGDGSAASASTAVVHPGLDVAALRRRQEEEEADSIAHRQMRGFNGAASSAAGGGRHGNNNNGGEGGGSVRRKQQLTEQELFEAQQLIRSGVLPVEQYPTFDNEGGLGMLAQETTEEETEVELADYEPSFLRGQTRRSGRDLEPVRIVKNPDGSLQRAAMQQGTLAKERRELRQAQANQLVDSIPKDLNRPWEDPLPEAGERHFAQELRSINMSAFDGAPEWKQKAESKTLSFGIISNKSIKEQRESLPIYRLKSELMRAMVENQLLVVIGETGSGKTTQMTQYLHELGVTRNGIIGCTQPRRVAAISVAKRVAEEFGCTLGEEVGYSIRFEDVTSQATIIKYMTDGMLMREYLADNDLKRYGALMLDEAHERTIHTDVLFGLLKDLCVRRKDLKLIVTSATLDAEKFSSYFMECPIFTIPGRTFPVEILYTKEPESDYLDAALITIMQIHLSEPAGDILLFLTGQEEIDTACETLYSRMKALGDLAPELIILPVYSSLPSEMQSRIFEPAPPGSRKCVVATNIAEASLTIDGIYYVVDPGFSKQKAFNAKLGMDSLVVTPISQASARQRAGRAGRTGPGKCYRLYTEIAYKNEMLATNIPEIQRTNLGNVVLQLKAMGINDLLGFDFMDPPPVATLVGAMEGLHALGALDDEGLLTRLGRKMAEFPLEPNLSKMLLLSVDLGCSDEILTITALLSVENPFYRPRDKQGQADMKKAKFHQAEGDHLTLLAVYKAWEASKFSNPWCFENFIQARSMRRSQDVRKQLVTIMDRYKLDILSSGKNYKKICMAITAGFFTNAAKKHPQEGYLTLVDQNPVYIHPSSAVFNKNPEWVIYHELVLTTKEYMRNIMVIDAKWLIELAPSFYKKADPNKMTKAKRMEKIEPLFDRFNPKDAWRLSRRKG</sequence>
<keyword evidence="15" id="KW-1185">Reference proteome</keyword>
<organism evidence="14 15">
    <name type="scientific">Stephanodiscus triporus</name>
    <dbReference type="NCBI Taxonomy" id="2934178"/>
    <lineage>
        <taxon>Eukaryota</taxon>
        <taxon>Sar</taxon>
        <taxon>Stramenopiles</taxon>
        <taxon>Ochrophyta</taxon>
        <taxon>Bacillariophyta</taxon>
        <taxon>Coscinodiscophyceae</taxon>
        <taxon>Thalassiosirophycidae</taxon>
        <taxon>Stephanodiscales</taxon>
        <taxon>Stephanodiscaceae</taxon>
        <taxon>Stephanodiscus</taxon>
    </lineage>
</organism>
<feature type="domain" description="Helicase ATP-binding" evidence="12">
    <location>
        <begin position="784"/>
        <end position="947"/>
    </location>
</feature>
<dbReference type="PROSITE" id="PS00690">
    <property type="entry name" value="DEAH_ATP_HELICASE"/>
    <property type="match status" value="1"/>
</dbReference>
<feature type="domain" description="S1 motif" evidence="11">
    <location>
        <begin position="401"/>
        <end position="490"/>
    </location>
</feature>
<evidence type="ECO:0000256" key="7">
    <source>
        <dbReference type="ARBA" id="ARBA00023187"/>
    </source>
</evidence>
<keyword evidence="4" id="KW-0378">Hydrolase</keyword>
<evidence type="ECO:0000256" key="5">
    <source>
        <dbReference type="ARBA" id="ARBA00022806"/>
    </source>
</evidence>
<reference evidence="14 15" key="1">
    <citation type="submission" date="2024-10" db="EMBL/GenBank/DDBJ databases">
        <title>Updated reference genomes for cyclostephanoid diatoms.</title>
        <authorList>
            <person name="Roberts W.R."/>
            <person name="Alverson A.J."/>
        </authorList>
    </citation>
    <scope>NUCLEOTIDE SEQUENCE [LARGE SCALE GENOMIC DNA]</scope>
    <source>
        <strain evidence="14 15">AJA276-08</strain>
    </source>
</reference>
<dbReference type="InterPro" id="IPR012340">
    <property type="entry name" value="NA-bd_OB-fold"/>
</dbReference>
<evidence type="ECO:0000259" key="11">
    <source>
        <dbReference type="PROSITE" id="PS50126"/>
    </source>
</evidence>
<evidence type="ECO:0000256" key="3">
    <source>
        <dbReference type="ARBA" id="ARBA00022741"/>
    </source>
</evidence>
<evidence type="ECO:0000259" key="13">
    <source>
        <dbReference type="PROSITE" id="PS51194"/>
    </source>
</evidence>
<feature type="compositionally biased region" description="Gly residues" evidence="10">
    <location>
        <begin position="578"/>
        <end position="595"/>
    </location>
</feature>
<proteinExistence type="predicted"/>
<keyword evidence="2" id="KW-0507">mRNA processing</keyword>
<dbReference type="InterPro" id="IPR048333">
    <property type="entry name" value="HA2_WH"/>
</dbReference>
<evidence type="ECO:0000256" key="8">
    <source>
        <dbReference type="ARBA" id="ARBA00023242"/>
    </source>
</evidence>
<dbReference type="GO" id="GO:0005524">
    <property type="term" value="F:ATP binding"/>
    <property type="evidence" value="ECO:0007669"/>
    <property type="project" value="UniProtKB-KW"/>
</dbReference>
<dbReference type="Gene3D" id="1.20.120.1080">
    <property type="match status" value="1"/>
</dbReference>
<dbReference type="FunFam" id="3.40.50.300:FF:000191">
    <property type="entry name" value="Pre-mRNA-splicing factor ATP-dependent RNA helicase"/>
    <property type="match status" value="1"/>
</dbReference>
<dbReference type="PANTHER" id="PTHR18934">
    <property type="entry name" value="ATP-DEPENDENT RNA HELICASE"/>
    <property type="match status" value="1"/>
</dbReference>
<feature type="region of interest" description="Disordered" evidence="10">
    <location>
        <begin position="1"/>
        <end position="35"/>
    </location>
</feature>
<gene>
    <name evidence="14" type="ORF">ACHAW5_008421</name>
</gene>
<dbReference type="Pfam" id="PF13401">
    <property type="entry name" value="AAA_22"/>
    <property type="match status" value="1"/>
</dbReference>
<dbReference type="Pfam" id="PF04408">
    <property type="entry name" value="WHD_HA2"/>
    <property type="match status" value="1"/>
</dbReference>
<dbReference type="FunFam" id="3.40.50.300:FF:000101">
    <property type="entry name" value="Pre-mRNA-splicing factor ATP-dependent RNA helicase"/>
    <property type="match status" value="1"/>
</dbReference>
<dbReference type="PANTHER" id="PTHR18934:SF85">
    <property type="entry name" value="ATP-DEPENDENT RNA HELICASE DHX8"/>
    <property type="match status" value="1"/>
</dbReference>
<dbReference type="InterPro" id="IPR001650">
    <property type="entry name" value="Helicase_C-like"/>
</dbReference>
<dbReference type="EMBL" id="JALLAZ020000883">
    <property type="protein sequence ID" value="KAL3785558.1"/>
    <property type="molecule type" value="Genomic_DNA"/>
</dbReference>
<keyword evidence="7" id="KW-0508">mRNA splicing</keyword>
<dbReference type="InterPro" id="IPR002464">
    <property type="entry name" value="DNA/RNA_helicase_DEAH_CS"/>
</dbReference>
<dbReference type="InterPro" id="IPR027417">
    <property type="entry name" value="P-loop_NTPase"/>
</dbReference>
<evidence type="ECO:0000256" key="9">
    <source>
        <dbReference type="ARBA" id="ARBA00047984"/>
    </source>
</evidence>
<feature type="compositionally biased region" description="Acidic residues" evidence="10">
    <location>
        <begin position="23"/>
        <end position="35"/>
    </location>
</feature>
<evidence type="ECO:0000259" key="12">
    <source>
        <dbReference type="PROSITE" id="PS51192"/>
    </source>
</evidence>
<evidence type="ECO:0000256" key="10">
    <source>
        <dbReference type="SAM" id="MobiDB-lite"/>
    </source>
</evidence>
<dbReference type="PROSITE" id="PS51192">
    <property type="entry name" value="HELICASE_ATP_BIND_1"/>
    <property type="match status" value="1"/>
</dbReference>
<dbReference type="PROSITE" id="PS51194">
    <property type="entry name" value="HELICASE_CTER"/>
    <property type="match status" value="1"/>
</dbReference>
<evidence type="ECO:0000313" key="14">
    <source>
        <dbReference type="EMBL" id="KAL3785558.1"/>
    </source>
</evidence>
<keyword evidence="3" id="KW-0547">Nucleotide-binding</keyword>
<dbReference type="SMART" id="SM00316">
    <property type="entry name" value="S1"/>
    <property type="match status" value="1"/>
</dbReference>
<protein>
    <recommendedName>
        <fullName evidence="1">RNA helicase</fullName>
        <ecNumber evidence="1">3.6.4.13</ecNumber>
    </recommendedName>
</protein>
<dbReference type="InterPro" id="IPR014001">
    <property type="entry name" value="Helicase_ATP-bd"/>
</dbReference>
<dbReference type="FunFam" id="1.20.120.1080:FF:000001">
    <property type="entry name" value="Pre-mRNA-splicing factor ATP-dependent RNA helicase"/>
    <property type="match status" value="1"/>
</dbReference>
<keyword evidence="8" id="KW-0539">Nucleus</keyword>
<feature type="compositionally biased region" description="Basic and acidic residues" evidence="10">
    <location>
        <begin position="271"/>
        <end position="293"/>
    </location>
</feature>
<dbReference type="GO" id="GO:0008380">
    <property type="term" value="P:RNA splicing"/>
    <property type="evidence" value="ECO:0007669"/>
    <property type="project" value="UniProtKB-KW"/>
</dbReference>
<keyword evidence="6" id="KW-0067">ATP-binding</keyword>
<feature type="domain" description="Helicase C-terminal" evidence="13">
    <location>
        <begin position="965"/>
        <end position="1145"/>
    </location>
</feature>
<dbReference type="GO" id="GO:0006397">
    <property type="term" value="P:mRNA processing"/>
    <property type="evidence" value="ECO:0007669"/>
    <property type="project" value="UniProtKB-KW"/>
</dbReference>
<evidence type="ECO:0000256" key="6">
    <source>
        <dbReference type="ARBA" id="ARBA00022840"/>
    </source>
</evidence>
<dbReference type="SUPFAM" id="SSF52540">
    <property type="entry name" value="P-loop containing nucleoside triphosphate hydrolases"/>
    <property type="match status" value="1"/>
</dbReference>
<feature type="region of interest" description="Disordered" evidence="10">
    <location>
        <begin position="517"/>
        <end position="537"/>
    </location>
</feature>
<evidence type="ECO:0000256" key="4">
    <source>
        <dbReference type="ARBA" id="ARBA00022801"/>
    </source>
</evidence>